<evidence type="ECO:0000256" key="1">
    <source>
        <dbReference type="ARBA" id="ARBA00004377"/>
    </source>
</evidence>
<evidence type="ECO:0000256" key="9">
    <source>
        <dbReference type="RuleBase" id="RU365093"/>
    </source>
</evidence>
<keyword evidence="3 9" id="KW-0813">Transport</keyword>
<dbReference type="InterPro" id="IPR050739">
    <property type="entry name" value="MFP"/>
</dbReference>
<dbReference type="InterPro" id="IPR010129">
    <property type="entry name" value="T1SS_HlyD"/>
</dbReference>
<evidence type="ECO:0000313" key="14">
    <source>
        <dbReference type="Proteomes" id="UP001500975"/>
    </source>
</evidence>
<keyword evidence="8" id="KW-0472">Membrane</keyword>
<organism evidence="13 14">
    <name type="scientific">Variovorax defluvii</name>
    <dbReference type="NCBI Taxonomy" id="913761"/>
    <lineage>
        <taxon>Bacteria</taxon>
        <taxon>Pseudomonadati</taxon>
        <taxon>Pseudomonadota</taxon>
        <taxon>Betaproteobacteria</taxon>
        <taxon>Burkholderiales</taxon>
        <taxon>Comamonadaceae</taxon>
        <taxon>Variovorax</taxon>
    </lineage>
</organism>
<feature type="coiled-coil region" evidence="10">
    <location>
        <begin position="265"/>
        <end position="295"/>
    </location>
</feature>
<dbReference type="PANTHER" id="PTHR30386">
    <property type="entry name" value="MEMBRANE FUSION SUBUNIT OF EMRAB-TOLC MULTIDRUG EFFLUX PUMP"/>
    <property type="match status" value="1"/>
</dbReference>
<protein>
    <recommendedName>
        <fullName evidence="9">Membrane fusion protein (MFP) family protein</fullName>
    </recommendedName>
</protein>
<dbReference type="EMBL" id="BAABGJ010000075">
    <property type="protein sequence ID" value="GAA4351466.1"/>
    <property type="molecule type" value="Genomic_DNA"/>
</dbReference>
<keyword evidence="4 9" id="KW-1003">Cell membrane</keyword>
<feature type="domain" description="AprE-like beta-barrel" evidence="12">
    <location>
        <begin position="363"/>
        <end position="452"/>
    </location>
</feature>
<evidence type="ECO:0000256" key="4">
    <source>
        <dbReference type="ARBA" id="ARBA00022475"/>
    </source>
</evidence>
<dbReference type="Proteomes" id="UP001500975">
    <property type="component" value="Unassembled WGS sequence"/>
</dbReference>
<evidence type="ECO:0000259" key="11">
    <source>
        <dbReference type="Pfam" id="PF25988"/>
    </source>
</evidence>
<feature type="domain" description="CyaD-like alpha-helical hairpin" evidence="11">
    <location>
        <begin position="130"/>
        <end position="325"/>
    </location>
</feature>
<evidence type="ECO:0000256" key="6">
    <source>
        <dbReference type="ARBA" id="ARBA00022692"/>
    </source>
</evidence>
<dbReference type="Gene3D" id="2.40.30.170">
    <property type="match status" value="1"/>
</dbReference>
<keyword evidence="6" id="KW-0812">Transmembrane</keyword>
<gene>
    <name evidence="13" type="ORF">GCM10023165_39690</name>
</gene>
<keyword evidence="10" id="KW-0175">Coiled coil</keyword>
<evidence type="ECO:0000256" key="10">
    <source>
        <dbReference type="SAM" id="Coils"/>
    </source>
</evidence>
<comment type="caution">
    <text evidence="13">The sequence shown here is derived from an EMBL/GenBank/DDBJ whole genome shotgun (WGS) entry which is preliminary data.</text>
</comment>
<accession>A0ABP8I4Z8</accession>
<evidence type="ECO:0000256" key="7">
    <source>
        <dbReference type="ARBA" id="ARBA00022989"/>
    </source>
</evidence>
<evidence type="ECO:0000256" key="5">
    <source>
        <dbReference type="ARBA" id="ARBA00022519"/>
    </source>
</evidence>
<comment type="similarity">
    <text evidence="2 9">Belongs to the membrane fusion protein (MFP) (TC 8.A.1) family.</text>
</comment>
<dbReference type="Pfam" id="PF25988">
    <property type="entry name" value="HH_CyaD"/>
    <property type="match status" value="1"/>
</dbReference>
<comment type="subcellular location">
    <subcellularLocation>
        <location evidence="1 9">Cell inner membrane</location>
        <topology evidence="1 9">Single-pass membrane protein</topology>
    </subcellularLocation>
</comment>
<dbReference type="InterPro" id="IPR059040">
    <property type="entry name" value="HH_CyaD-like"/>
</dbReference>
<evidence type="ECO:0000256" key="3">
    <source>
        <dbReference type="ARBA" id="ARBA00022448"/>
    </source>
</evidence>
<sequence>MDAKPGLQAARDLLRRYAVAFAQAWRQRAQMGTVDRLPHEAQFLPAVLSLQESPVSPAPRAAMWIMLSFALGALVWAIWGRVDVVATAQGKVVANGGTKTIQSLETATVKRILVSDGQAVRAGDVLIELDATAAQADKDRVQGDLAAVRLQVARAQSLLAAIDKGMVPRLARPEQVSELQFTDAQRLLAGQLSEYRARLGRIDAEVARREAELRTAMVLVRKLEQTVPIAQQRARDFKHLVDQNFVSRHGYLEREQARIEQEADLANQRSRLMEIEAALREARGQREELTAETRRIALDSIADGQQKGAALEQEFLKADSHGKLMRLSAPVDGTVQQLDVHTIGGVVTAAQPLMAIVPRDGPLEVEAFIENKDIGFVKPDQEAEVKVETFLYTRYGTIHARVNSVSHDAIHDDKRGLIYSARVKLARSAIFVDGTELRLSPGMAVSVEIRTGQRRLIEYFLSPLMQHAGESLHER</sequence>
<name>A0ABP8I4Z8_9BURK</name>
<reference evidence="14" key="1">
    <citation type="journal article" date="2019" name="Int. J. Syst. Evol. Microbiol.">
        <title>The Global Catalogue of Microorganisms (GCM) 10K type strain sequencing project: providing services to taxonomists for standard genome sequencing and annotation.</title>
        <authorList>
            <consortium name="The Broad Institute Genomics Platform"/>
            <consortium name="The Broad Institute Genome Sequencing Center for Infectious Disease"/>
            <person name="Wu L."/>
            <person name="Ma J."/>
        </authorList>
    </citation>
    <scope>NUCLEOTIDE SEQUENCE [LARGE SCALE GENOMIC DNA]</scope>
    <source>
        <strain evidence="14">JCM 17804</strain>
    </source>
</reference>
<evidence type="ECO:0000256" key="2">
    <source>
        <dbReference type="ARBA" id="ARBA00009477"/>
    </source>
</evidence>
<evidence type="ECO:0000313" key="13">
    <source>
        <dbReference type="EMBL" id="GAA4351466.1"/>
    </source>
</evidence>
<keyword evidence="7" id="KW-1133">Transmembrane helix</keyword>
<proteinExistence type="inferred from homology"/>
<evidence type="ECO:0000256" key="8">
    <source>
        <dbReference type="ARBA" id="ARBA00023136"/>
    </source>
</evidence>
<keyword evidence="14" id="KW-1185">Reference proteome</keyword>
<dbReference type="PRINTS" id="PR01490">
    <property type="entry name" value="RTXTOXIND"/>
</dbReference>
<keyword evidence="5 9" id="KW-0997">Cell inner membrane</keyword>
<evidence type="ECO:0000259" key="12">
    <source>
        <dbReference type="Pfam" id="PF26002"/>
    </source>
</evidence>
<dbReference type="PROSITE" id="PS00543">
    <property type="entry name" value="HLYD_FAMILY"/>
    <property type="match status" value="1"/>
</dbReference>
<dbReference type="NCBIfam" id="TIGR01843">
    <property type="entry name" value="type_I_hlyD"/>
    <property type="match status" value="1"/>
</dbReference>
<dbReference type="RefSeq" id="WP_345540072.1">
    <property type="nucleotide sequence ID" value="NZ_BAABGJ010000075.1"/>
</dbReference>
<dbReference type="InterPro" id="IPR006144">
    <property type="entry name" value="Secretion_HlyD_CS"/>
</dbReference>
<dbReference type="Pfam" id="PF26002">
    <property type="entry name" value="Beta-barrel_AprE"/>
    <property type="match status" value="1"/>
</dbReference>
<dbReference type="PANTHER" id="PTHR30386:SF27">
    <property type="entry name" value="MEMBRANE FUSION PROTEIN (MFP) FAMILY PROTEIN"/>
    <property type="match status" value="1"/>
</dbReference>
<dbReference type="InterPro" id="IPR058982">
    <property type="entry name" value="Beta-barrel_AprE"/>
</dbReference>
<dbReference type="Gene3D" id="2.40.50.100">
    <property type="match status" value="1"/>
</dbReference>